<dbReference type="PROSITE" id="PS50893">
    <property type="entry name" value="ABC_TRANSPORTER_2"/>
    <property type="match status" value="1"/>
</dbReference>
<dbReference type="Gene3D" id="3.40.50.300">
    <property type="entry name" value="P-loop containing nucleotide triphosphate hydrolases"/>
    <property type="match status" value="1"/>
</dbReference>
<gene>
    <name evidence="5" type="ORF">HKK74_24970</name>
</gene>
<evidence type="ECO:0000259" key="4">
    <source>
        <dbReference type="PROSITE" id="PS50893"/>
    </source>
</evidence>
<dbReference type="PANTHER" id="PTHR42788">
    <property type="entry name" value="TAURINE IMPORT ATP-BINDING PROTEIN-RELATED"/>
    <property type="match status" value="1"/>
</dbReference>
<evidence type="ECO:0000313" key="6">
    <source>
        <dbReference type="Proteomes" id="UP000805614"/>
    </source>
</evidence>
<dbReference type="SUPFAM" id="SSF52540">
    <property type="entry name" value="P-loop containing nucleoside triphosphate hydrolases"/>
    <property type="match status" value="1"/>
</dbReference>
<dbReference type="InterPro" id="IPR003593">
    <property type="entry name" value="AAA+_ATPase"/>
</dbReference>
<dbReference type="CDD" id="cd03293">
    <property type="entry name" value="ABC_NrtD_SsuB_transporters"/>
    <property type="match status" value="1"/>
</dbReference>
<feature type="domain" description="ABC transporter" evidence="4">
    <location>
        <begin position="10"/>
        <end position="242"/>
    </location>
</feature>
<dbReference type="GO" id="GO:0005524">
    <property type="term" value="F:ATP binding"/>
    <property type="evidence" value="ECO:0007669"/>
    <property type="project" value="UniProtKB-KW"/>
</dbReference>
<dbReference type="InterPro" id="IPR050166">
    <property type="entry name" value="ABC_transporter_ATP-bind"/>
</dbReference>
<accession>A0ABR7LVM3</accession>
<keyword evidence="6" id="KW-1185">Reference proteome</keyword>
<comment type="caution">
    <text evidence="5">The sequence shown here is derived from an EMBL/GenBank/DDBJ whole genome shotgun (WGS) entry which is preliminary data.</text>
</comment>
<dbReference type="InterPro" id="IPR027417">
    <property type="entry name" value="P-loop_NTPase"/>
</dbReference>
<sequence length="274" mass="30492">MTDDSTAPAVQLKGCTRRFDTPSGGEYVAVRDVDLTIAPGRFVSIVGPTGCGKSTLLNMAAGLLEPSSGEVFGFGEPLRGLNRRASYMFQQDALLPWKTVRDNVALGLKMRGVASAEANERALHWLRRVGLEGFANRYPYQLSGGMRKRTTVAQTWIVDPDVLLMDEPFSALDIQTRQLMENELLQLWQGSNKAVLFVTHDLDEAIALSDEVVLLGVGPGSRVVGRYEVDLDRPRDLMDIRSRPEFVRIYEEIWSQLKEEVMKTYAKDSPALAK</sequence>
<evidence type="ECO:0000256" key="3">
    <source>
        <dbReference type="ARBA" id="ARBA00022840"/>
    </source>
</evidence>
<reference evidence="5 6" key="1">
    <citation type="submission" date="2020-06" db="EMBL/GenBank/DDBJ databases">
        <title>Actinomadura xiongansis sp. nov., isolated from soil of Baiyangdian.</title>
        <authorList>
            <person name="Zhang X."/>
        </authorList>
    </citation>
    <scope>NUCLEOTIDE SEQUENCE [LARGE SCALE GENOMIC DNA]</scope>
    <source>
        <strain evidence="5 6">HBUM206468</strain>
    </source>
</reference>
<evidence type="ECO:0000313" key="5">
    <source>
        <dbReference type="EMBL" id="MBC6468723.1"/>
    </source>
</evidence>
<dbReference type="InterPro" id="IPR003439">
    <property type="entry name" value="ABC_transporter-like_ATP-bd"/>
</dbReference>
<evidence type="ECO:0000256" key="1">
    <source>
        <dbReference type="ARBA" id="ARBA00022448"/>
    </source>
</evidence>
<keyword evidence="3 5" id="KW-0067">ATP-binding</keyword>
<proteinExistence type="predicted"/>
<dbReference type="PANTHER" id="PTHR42788:SF13">
    <property type="entry name" value="ALIPHATIC SULFONATES IMPORT ATP-BINDING PROTEIN SSUB"/>
    <property type="match status" value="1"/>
</dbReference>
<dbReference type="SMART" id="SM00382">
    <property type="entry name" value="AAA"/>
    <property type="match status" value="1"/>
</dbReference>
<keyword evidence="2" id="KW-0547">Nucleotide-binding</keyword>
<dbReference type="EMBL" id="JABVEC010000020">
    <property type="protein sequence ID" value="MBC6468723.1"/>
    <property type="molecule type" value="Genomic_DNA"/>
</dbReference>
<protein>
    <submittedName>
        <fullName evidence="5">ABC transporter ATP-binding protein</fullName>
    </submittedName>
</protein>
<name>A0ABR7LVM3_9ACTN</name>
<evidence type="ECO:0000256" key="2">
    <source>
        <dbReference type="ARBA" id="ARBA00022741"/>
    </source>
</evidence>
<keyword evidence="1" id="KW-0813">Transport</keyword>
<dbReference type="Pfam" id="PF00005">
    <property type="entry name" value="ABC_tran"/>
    <property type="match status" value="1"/>
</dbReference>
<dbReference type="Proteomes" id="UP000805614">
    <property type="component" value="Unassembled WGS sequence"/>
</dbReference>
<dbReference type="RefSeq" id="WP_187245759.1">
    <property type="nucleotide sequence ID" value="NZ_BAAAOK010000001.1"/>
</dbReference>
<organism evidence="5 6">
    <name type="scientific">Actinomadura alba</name>
    <dbReference type="NCBI Taxonomy" id="406431"/>
    <lineage>
        <taxon>Bacteria</taxon>
        <taxon>Bacillati</taxon>
        <taxon>Actinomycetota</taxon>
        <taxon>Actinomycetes</taxon>
        <taxon>Streptosporangiales</taxon>
        <taxon>Thermomonosporaceae</taxon>
        <taxon>Actinomadura</taxon>
    </lineage>
</organism>